<dbReference type="GO" id="GO:0006281">
    <property type="term" value="P:DNA repair"/>
    <property type="evidence" value="ECO:0007669"/>
    <property type="project" value="UniProtKB-KW"/>
</dbReference>
<keyword evidence="2" id="KW-0227">DNA damage</keyword>
<dbReference type="InterPro" id="IPR006197">
    <property type="entry name" value="Peptidase_S24_LexA"/>
</dbReference>
<comment type="similarity">
    <text evidence="1 7">Belongs to the peptidase S24 family.</text>
</comment>
<evidence type="ECO:0000256" key="7">
    <source>
        <dbReference type="RuleBase" id="RU003991"/>
    </source>
</evidence>
<dbReference type="GO" id="GO:0003677">
    <property type="term" value="F:DNA binding"/>
    <property type="evidence" value="ECO:0007669"/>
    <property type="project" value="InterPro"/>
</dbReference>
<dbReference type="GO" id="GO:0006355">
    <property type="term" value="P:regulation of DNA-templated transcription"/>
    <property type="evidence" value="ECO:0007669"/>
    <property type="project" value="InterPro"/>
</dbReference>
<dbReference type="HOGENOM" id="CLU_066192_0_4_11"/>
<gene>
    <name evidence="9" type="ORF">HMPREF9020_00615</name>
</gene>
<sequence>MRIPMALEAVPAGFPSVAQDYFDGDFSFDENVITHPDTTFVVRVSGDSMEGAGIFNGDILIVDKSLAAEESDIVIAAINGELTVKRLLLNTDNLPFLHPENRAYPDIPLYLEEEVAIWGVVIGNFHWQCHRARIPETAAVRRENHA</sequence>
<keyword evidence="4 7" id="KW-0068">Autocatalytic cleavage</keyword>
<dbReference type="SUPFAM" id="SSF51306">
    <property type="entry name" value="LexA/Signal peptidase"/>
    <property type="match status" value="1"/>
</dbReference>
<name>W5IJB9_SCAIO</name>
<dbReference type="EMBL" id="ADCX01000003">
    <property type="protein sequence ID" value="EFG26984.1"/>
    <property type="molecule type" value="Genomic_DNA"/>
</dbReference>
<keyword evidence="10" id="KW-1185">Reference proteome</keyword>
<reference evidence="9 10" key="1">
    <citation type="submission" date="2012-01" db="EMBL/GenBank/DDBJ databases">
        <title>The Genome Sequence of Scardovia inopinata F0304.</title>
        <authorList>
            <consortium name="The Broad Institute Genome Sequencing Platform"/>
            <person name="Ward D."/>
            <person name="Earl A."/>
            <person name="Feldgarden M."/>
            <person name="Gevers D."/>
            <person name="Young S."/>
            <person name="Zeng Q."/>
            <person name="Koehrsen M."/>
            <person name="Alvarado L."/>
            <person name="Berlin A.M."/>
            <person name="Borenstein D."/>
            <person name="Chapman S.B."/>
            <person name="Chen Z."/>
            <person name="Engels R."/>
            <person name="Freedman E."/>
            <person name="Gellesch M."/>
            <person name="Goldberg J."/>
            <person name="Griggs A."/>
            <person name="Gujja S."/>
            <person name="Heilman E.R."/>
            <person name="Heiman D.I."/>
            <person name="Hepburn T.A."/>
            <person name="Howarth C."/>
            <person name="Jen D."/>
            <person name="Larson L."/>
            <person name="Mehta T."/>
            <person name="Park D."/>
            <person name="Pearson M."/>
            <person name="Richards J."/>
            <person name="Roberts A."/>
            <person name="Saif S."/>
            <person name="Shea T.D."/>
            <person name="Shenoy N."/>
            <person name="Sisk P."/>
            <person name="Stolte C."/>
            <person name="Sykes S.N."/>
            <person name="Walk T."/>
            <person name="White J."/>
            <person name="Yandava C."/>
            <person name="Izard J."/>
            <person name="Baranova O.V."/>
            <person name="Blanton J.M."/>
            <person name="Tanner A.C."/>
            <person name="Dewhirst F."/>
            <person name="Haas B."/>
            <person name="Nusbaum C."/>
            <person name="Birren B."/>
        </authorList>
    </citation>
    <scope>NUCLEOTIDE SEQUENCE [LARGE SCALE GENOMIC DNA]</scope>
    <source>
        <strain evidence="9 10">F0304</strain>
    </source>
</reference>
<evidence type="ECO:0000256" key="1">
    <source>
        <dbReference type="ARBA" id="ARBA00007484"/>
    </source>
</evidence>
<proteinExistence type="inferred from homology"/>
<dbReference type="CDD" id="cd06529">
    <property type="entry name" value="S24_LexA-like"/>
    <property type="match status" value="1"/>
</dbReference>
<protein>
    <recommendedName>
        <fullName evidence="8">Peptidase S24/S26A/S26B/S26C domain-containing protein</fullName>
    </recommendedName>
</protein>
<evidence type="ECO:0000256" key="3">
    <source>
        <dbReference type="ARBA" id="ARBA00022801"/>
    </source>
</evidence>
<evidence type="ECO:0000256" key="2">
    <source>
        <dbReference type="ARBA" id="ARBA00022763"/>
    </source>
</evidence>
<evidence type="ECO:0000256" key="5">
    <source>
        <dbReference type="ARBA" id="ARBA00023204"/>
    </source>
</evidence>
<keyword evidence="6" id="KW-0742">SOS response</keyword>
<dbReference type="InterPro" id="IPR039418">
    <property type="entry name" value="LexA-like"/>
</dbReference>
<dbReference type="PANTHER" id="PTHR33516">
    <property type="entry name" value="LEXA REPRESSOR"/>
    <property type="match status" value="1"/>
</dbReference>
<keyword evidence="3 7" id="KW-0378">Hydrolase</keyword>
<evidence type="ECO:0000313" key="10">
    <source>
        <dbReference type="Proteomes" id="UP000005777"/>
    </source>
</evidence>
<dbReference type="GO" id="GO:0016787">
    <property type="term" value="F:hydrolase activity"/>
    <property type="evidence" value="ECO:0007669"/>
    <property type="project" value="UniProtKB-KW"/>
</dbReference>
<organism evidence="9 10">
    <name type="scientific">Scardovia inopinata F0304</name>
    <dbReference type="NCBI Taxonomy" id="641146"/>
    <lineage>
        <taxon>Bacteria</taxon>
        <taxon>Bacillati</taxon>
        <taxon>Actinomycetota</taxon>
        <taxon>Actinomycetes</taxon>
        <taxon>Bifidobacteriales</taxon>
        <taxon>Bifidobacteriaceae</taxon>
        <taxon>Scardovia</taxon>
    </lineage>
</organism>
<keyword evidence="5" id="KW-0234">DNA repair</keyword>
<dbReference type="InterPro" id="IPR050077">
    <property type="entry name" value="LexA_repressor"/>
</dbReference>
<dbReference type="eggNOG" id="COG1974">
    <property type="taxonomic scope" value="Bacteria"/>
</dbReference>
<dbReference type="Proteomes" id="UP000005777">
    <property type="component" value="Unassembled WGS sequence"/>
</dbReference>
<dbReference type="Pfam" id="PF00717">
    <property type="entry name" value="Peptidase_S24"/>
    <property type="match status" value="1"/>
</dbReference>
<dbReference type="MEROPS" id="S24.003"/>
<evidence type="ECO:0000313" key="9">
    <source>
        <dbReference type="EMBL" id="EFG26984.1"/>
    </source>
</evidence>
<dbReference type="PANTHER" id="PTHR33516:SF2">
    <property type="entry name" value="LEXA REPRESSOR-RELATED"/>
    <property type="match status" value="1"/>
</dbReference>
<dbReference type="NCBIfam" id="NF007621">
    <property type="entry name" value="PRK10276.1"/>
    <property type="match status" value="1"/>
</dbReference>
<dbReference type="RefSeq" id="WP_006292981.1">
    <property type="nucleotide sequence ID" value="NZ_GG770225.1"/>
</dbReference>
<dbReference type="InterPro" id="IPR015927">
    <property type="entry name" value="Peptidase_S24_S26A/B/C"/>
</dbReference>
<dbReference type="Gene3D" id="2.10.109.10">
    <property type="entry name" value="Umud Fragment, subunit A"/>
    <property type="match status" value="1"/>
</dbReference>
<evidence type="ECO:0000256" key="6">
    <source>
        <dbReference type="ARBA" id="ARBA00023236"/>
    </source>
</evidence>
<dbReference type="PRINTS" id="PR00726">
    <property type="entry name" value="LEXASERPTASE"/>
</dbReference>
<evidence type="ECO:0000259" key="8">
    <source>
        <dbReference type="Pfam" id="PF00717"/>
    </source>
</evidence>
<feature type="domain" description="Peptidase S24/S26A/S26B/S26C" evidence="8">
    <location>
        <begin position="8"/>
        <end position="122"/>
    </location>
</feature>
<accession>W5IJB9</accession>
<dbReference type="GO" id="GO:0009432">
    <property type="term" value="P:SOS response"/>
    <property type="evidence" value="ECO:0007669"/>
    <property type="project" value="UniProtKB-KW"/>
</dbReference>
<dbReference type="AlphaFoldDB" id="W5IJB9"/>
<comment type="caution">
    <text evidence="9">The sequence shown here is derived from an EMBL/GenBank/DDBJ whole genome shotgun (WGS) entry which is preliminary data.</text>
</comment>
<dbReference type="InterPro" id="IPR036286">
    <property type="entry name" value="LexA/Signal_pep-like_sf"/>
</dbReference>
<evidence type="ECO:0000256" key="4">
    <source>
        <dbReference type="ARBA" id="ARBA00022813"/>
    </source>
</evidence>